<evidence type="ECO:0000256" key="2">
    <source>
        <dbReference type="ARBA" id="ARBA00004609"/>
    </source>
</evidence>
<dbReference type="SUPFAM" id="SSF118251">
    <property type="entry name" value="Variant surface glycoprotein MITAT 1.2, VSG 221, C-terminal domain"/>
    <property type="match status" value="1"/>
</dbReference>
<feature type="region of interest" description="Disordered" evidence="9">
    <location>
        <begin position="432"/>
        <end position="457"/>
    </location>
</feature>
<protein>
    <submittedName>
        <fullName evidence="12">Variant surface glycoprotein 633</fullName>
    </submittedName>
</protein>
<dbReference type="Gene3D" id="3.90.150.10">
    <property type="entry name" value="Variant Surface Glycoprotein, subunit A domain 1"/>
    <property type="match status" value="1"/>
</dbReference>
<proteinExistence type="predicted"/>
<keyword evidence="8" id="KW-0175">Coiled coil</keyword>
<dbReference type="VEuPathDB" id="TriTrypDB:Tb427_000585000"/>
<dbReference type="GO" id="GO:0005886">
    <property type="term" value="C:plasma membrane"/>
    <property type="evidence" value="ECO:0007669"/>
    <property type="project" value="UniProtKB-SubCell"/>
</dbReference>
<keyword evidence="3" id="KW-1003">Cell membrane</keyword>
<evidence type="ECO:0000313" key="12">
    <source>
        <dbReference type="EMBL" id="AGH61189.1"/>
    </source>
</evidence>
<keyword evidence="6" id="KW-0325">Glycoprotein</keyword>
<feature type="compositionally biased region" description="Basic and acidic residues" evidence="9">
    <location>
        <begin position="432"/>
        <end position="452"/>
    </location>
</feature>
<accession>M4SYK1</accession>
<reference evidence="12" key="2">
    <citation type="journal article" date="2014" name="Mol. Biochem. Parasitol.">
        <title>Capturing the variant surface glycoprotein repertoire (the VSGnome) of Trypanosoma brucei Lister 427.</title>
        <authorList>
            <person name="Cross G.A."/>
            <person name="Kim H.S."/>
            <person name="Wickstead B."/>
        </authorList>
    </citation>
    <scope>NUCLEOTIDE SEQUENCE</scope>
    <source>
        <strain evidence="12">Lister 427</strain>
    </source>
</reference>
<dbReference type="InterPro" id="IPR027446">
    <property type="entry name" value="VSG_C_dom_sf"/>
</dbReference>
<dbReference type="GO" id="GO:0042783">
    <property type="term" value="P:symbiont-mediated evasion of host immune response"/>
    <property type="evidence" value="ECO:0007669"/>
    <property type="project" value="InterPro"/>
</dbReference>
<comment type="subcellular location">
    <subcellularLocation>
        <location evidence="2">Cell membrane</location>
        <topology evidence="2">Lipid-anchor</topology>
        <topology evidence="2">GPI-anchor</topology>
    </subcellularLocation>
</comment>
<sequence>MRYLLQTILTVAAFLVAAAAIQKAEGNPGQGIHEDDFNPLCVVSDELKKSEGYAKHLISELDAEASAGLQQALRLKIYAETLSITEQRTKLRTLASVYLDYSLTEFSKGAGNCKTALKYTAAANYVAAGVDAVMDLLIGAEAGKAGTGACTRTGTATSSSAKTKSNLNPACTARYASDREHNPSAKPVVTNIKLSAATGKELSSTGHETCTLTSTQSDCLFHSTHVNAGRISFLDGLVGLKKNGLTTKAFDPSAATEQTHLALFTAKTALQTLNGLEGKAGAAAGNKSAEQLAALATLATHAAASQGKKDSDGAELKTQEFGERGAKINQALWHVVENFEVAREALPDSSDRKLGSINSFQELTRVMGYYEALKDQQLEKLQKQLTELQETTREKSKTQEQICNEIKDATECGKNENCTYDESKPKGKKCVLSEEGKKEAEKAAKKEGKDGETTNTTASNSFFIHRAPLLIAVLLI</sequence>
<name>M4SYK1_9TRYP</name>
<evidence type="ECO:0000256" key="9">
    <source>
        <dbReference type="SAM" id="MobiDB-lite"/>
    </source>
</evidence>
<evidence type="ECO:0000256" key="3">
    <source>
        <dbReference type="ARBA" id="ARBA00022475"/>
    </source>
</evidence>
<evidence type="ECO:0000256" key="8">
    <source>
        <dbReference type="SAM" id="Coils"/>
    </source>
</evidence>
<dbReference type="Gene3D" id="4.10.110.20">
    <property type="entry name" value="Variant surface glycoprotein MITAT 1.2, VSG 221, C-terminal domain"/>
    <property type="match status" value="1"/>
</dbReference>
<dbReference type="GO" id="GO:0098552">
    <property type="term" value="C:side of membrane"/>
    <property type="evidence" value="ECO:0007669"/>
    <property type="project" value="UniProtKB-KW"/>
</dbReference>
<reference evidence="12" key="1">
    <citation type="submission" date="2013-02" db="EMBL/GenBank/DDBJ databases">
        <authorList>
            <person name="Cross G.A.M."/>
            <person name="Kim H.-S."/>
            <person name="Wickstead B."/>
        </authorList>
    </citation>
    <scope>NUCLEOTIDE SEQUENCE</scope>
    <source>
        <strain evidence="12">Lister 427</strain>
    </source>
</reference>
<evidence type="ECO:0000256" key="10">
    <source>
        <dbReference type="SAM" id="SignalP"/>
    </source>
</evidence>
<evidence type="ECO:0000256" key="1">
    <source>
        <dbReference type="ARBA" id="ARBA00002523"/>
    </source>
</evidence>
<evidence type="ECO:0000256" key="7">
    <source>
        <dbReference type="ARBA" id="ARBA00023288"/>
    </source>
</evidence>
<evidence type="ECO:0000256" key="4">
    <source>
        <dbReference type="ARBA" id="ARBA00022622"/>
    </source>
</evidence>
<evidence type="ECO:0000256" key="5">
    <source>
        <dbReference type="ARBA" id="ARBA00023136"/>
    </source>
</evidence>
<dbReference type="SUPFAM" id="SSF58087">
    <property type="entry name" value="Variant surface glycoprotein (N-terminal domain)"/>
    <property type="match status" value="1"/>
</dbReference>
<keyword evidence="5" id="KW-0472">Membrane</keyword>
<feature type="domain" description="Trypanosome variant surface glycoprotein A-type N-terminal" evidence="11">
    <location>
        <begin position="14"/>
        <end position="371"/>
    </location>
</feature>
<dbReference type="EMBL" id="KC613758">
    <property type="protein sequence ID" value="AGH61189.1"/>
    <property type="molecule type" value="Genomic_DNA"/>
</dbReference>
<dbReference type="AlphaFoldDB" id="M4SYK1"/>
<organism evidence="12">
    <name type="scientific">Trypanosoma brucei</name>
    <dbReference type="NCBI Taxonomy" id="5691"/>
    <lineage>
        <taxon>Eukaryota</taxon>
        <taxon>Discoba</taxon>
        <taxon>Euglenozoa</taxon>
        <taxon>Kinetoplastea</taxon>
        <taxon>Metakinetoplastina</taxon>
        <taxon>Trypanosomatida</taxon>
        <taxon>Trypanosomatidae</taxon>
        <taxon>Trypanosoma</taxon>
    </lineage>
</organism>
<dbReference type="Gene3D" id="1.10.470.10">
    <property type="entry name" value="Variant Surface Glycoprotein, subunit A, domain 2"/>
    <property type="match status" value="1"/>
</dbReference>
<keyword evidence="4" id="KW-0336">GPI-anchor</keyword>
<dbReference type="InterPro" id="IPR001812">
    <property type="entry name" value="Trypano_VSG_A_N_dom"/>
</dbReference>
<dbReference type="VEuPathDB" id="TriTrypDB:Tb927.11.17190"/>
<feature type="coiled-coil region" evidence="8">
    <location>
        <begin position="371"/>
        <end position="401"/>
    </location>
</feature>
<evidence type="ECO:0000259" key="11">
    <source>
        <dbReference type="Pfam" id="PF00913"/>
    </source>
</evidence>
<feature type="signal peptide" evidence="10">
    <location>
        <begin position="1"/>
        <end position="26"/>
    </location>
</feature>
<keyword evidence="10" id="KW-0732">Signal</keyword>
<feature type="chain" id="PRO_5004057683" evidence="10">
    <location>
        <begin position="27"/>
        <end position="476"/>
    </location>
</feature>
<dbReference type="Pfam" id="PF00913">
    <property type="entry name" value="Trypan_glycop"/>
    <property type="match status" value="1"/>
</dbReference>
<evidence type="ECO:0000256" key="6">
    <source>
        <dbReference type="ARBA" id="ARBA00023180"/>
    </source>
</evidence>
<keyword evidence="7" id="KW-0449">Lipoprotein</keyword>
<comment type="function">
    <text evidence="1">VSG forms a coat on the surface of the parasite. The trypanosome evades the immune response of the host by expressing a series of antigenically distinct VSGs from an estimated 1000 VSG genes.</text>
</comment>